<dbReference type="EMBL" id="JACOMF010000010">
    <property type="protein sequence ID" value="MBC4015889.1"/>
    <property type="molecule type" value="Genomic_DNA"/>
</dbReference>
<dbReference type="Pfam" id="PF00034">
    <property type="entry name" value="Cytochrom_C"/>
    <property type="match status" value="1"/>
</dbReference>
<feature type="region of interest" description="Disordered" evidence="5">
    <location>
        <begin position="129"/>
        <end position="151"/>
    </location>
</feature>
<accession>A0A9X0QXY6</accession>
<evidence type="ECO:0000256" key="5">
    <source>
        <dbReference type="SAM" id="MobiDB-lite"/>
    </source>
</evidence>
<keyword evidence="1 4" id="KW-0349">Heme</keyword>
<evidence type="ECO:0000256" key="4">
    <source>
        <dbReference type="PROSITE-ProRule" id="PRU00433"/>
    </source>
</evidence>
<dbReference type="GO" id="GO:0020037">
    <property type="term" value="F:heme binding"/>
    <property type="evidence" value="ECO:0007669"/>
    <property type="project" value="InterPro"/>
</dbReference>
<dbReference type="PROSITE" id="PS51007">
    <property type="entry name" value="CYTC"/>
    <property type="match status" value="1"/>
</dbReference>
<dbReference type="GO" id="GO:0046872">
    <property type="term" value="F:metal ion binding"/>
    <property type="evidence" value="ECO:0007669"/>
    <property type="project" value="UniProtKB-KW"/>
</dbReference>
<evidence type="ECO:0000256" key="2">
    <source>
        <dbReference type="ARBA" id="ARBA00022723"/>
    </source>
</evidence>
<evidence type="ECO:0000256" key="3">
    <source>
        <dbReference type="ARBA" id="ARBA00023004"/>
    </source>
</evidence>
<comment type="caution">
    <text evidence="7">The sequence shown here is derived from an EMBL/GenBank/DDBJ whole genome shotgun (WGS) entry which is preliminary data.</text>
</comment>
<reference evidence="7" key="1">
    <citation type="submission" date="2020-08" db="EMBL/GenBank/DDBJ databases">
        <authorList>
            <person name="Hu Y."/>
            <person name="Nguyen S.V."/>
            <person name="Li F."/>
            <person name="Fanning S."/>
        </authorList>
    </citation>
    <scope>NUCLEOTIDE SEQUENCE</scope>
    <source>
        <strain evidence="7">SYSU D8009</strain>
    </source>
</reference>
<dbReference type="Gene3D" id="1.10.760.10">
    <property type="entry name" value="Cytochrome c-like domain"/>
    <property type="match status" value="1"/>
</dbReference>
<evidence type="ECO:0000256" key="1">
    <source>
        <dbReference type="ARBA" id="ARBA00022617"/>
    </source>
</evidence>
<protein>
    <submittedName>
        <fullName evidence="7">C-type cytochrome</fullName>
    </submittedName>
</protein>
<feature type="domain" description="Cytochrome c" evidence="6">
    <location>
        <begin position="30"/>
        <end position="121"/>
    </location>
</feature>
<proteinExistence type="predicted"/>
<evidence type="ECO:0000313" key="8">
    <source>
        <dbReference type="Proteomes" id="UP000600101"/>
    </source>
</evidence>
<dbReference type="InterPro" id="IPR036909">
    <property type="entry name" value="Cyt_c-like_dom_sf"/>
</dbReference>
<keyword evidence="3 4" id="KW-0408">Iron</keyword>
<feature type="compositionally biased region" description="Basic and acidic residues" evidence="5">
    <location>
        <begin position="141"/>
        <end position="151"/>
    </location>
</feature>
<gene>
    <name evidence="7" type="ORF">H7965_11195</name>
</gene>
<organism evidence="7 8">
    <name type="scientific">Siccirubricoccus deserti</name>
    <dbReference type="NCBI Taxonomy" id="2013562"/>
    <lineage>
        <taxon>Bacteria</taxon>
        <taxon>Pseudomonadati</taxon>
        <taxon>Pseudomonadota</taxon>
        <taxon>Alphaproteobacteria</taxon>
        <taxon>Acetobacterales</taxon>
        <taxon>Roseomonadaceae</taxon>
        <taxon>Siccirubricoccus</taxon>
    </lineage>
</organism>
<evidence type="ECO:0000259" key="6">
    <source>
        <dbReference type="PROSITE" id="PS51007"/>
    </source>
</evidence>
<name>A0A9X0QXY6_9PROT</name>
<evidence type="ECO:0000313" key="7">
    <source>
        <dbReference type="EMBL" id="MBC4015889.1"/>
    </source>
</evidence>
<dbReference type="AlphaFoldDB" id="A0A9X0QXY6"/>
<dbReference type="GO" id="GO:0009055">
    <property type="term" value="F:electron transfer activity"/>
    <property type="evidence" value="ECO:0007669"/>
    <property type="project" value="InterPro"/>
</dbReference>
<dbReference type="SUPFAM" id="SSF46626">
    <property type="entry name" value="Cytochrome c"/>
    <property type="match status" value="1"/>
</dbReference>
<keyword evidence="2 4" id="KW-0479">Metal-binding</keyword>
<keyword evidence="8" id="KW-1185">Reference proteome</keyword>
<dbReference type="InterPro" id="IPR009056">
    <property type="entry name" value="Cyt_c-like_dom"/>
</dbReference>
<dbReference type="Proteomes" id="UP000600101">
    <property type="component" value="Unassembled WGS sequence"/>
</dbReference>
<sequence>MLGPALLAFAALLAGCDEAEPPPQLRIAGADPARGRAVITERGCGSCHVIPGIRGAVAWVGPPLLEWSRRAYVGGRLPNAPENLVAWLRDPQAISPGSAMPSLGLTEREARDAAAYLYTIGTAQPVPAGMVLGPGQGGPRAEARLRPRGDQ</sequence>